<accession>A0ABS9TSD6</accession>
<dbReference type="NCBIfam" id="TIGR03841">
    <property type="entry name" value="F420_Rv3093c"/>
    <property type="match status" value="1"/>
</dbReference>
<name>A0ABS9TSD6_9PSEU</name>
<dbReference type="EMBL" id="JAKXMK010000042">
    <property type="protein sequence ID" value="MCH6171328.1"/>
    <property type="molecule type" value="Genomic_DNA"/>
</dbReference>
<gene>
    <name evidence="3" type="ORF">MMF94_37030</name>
</gene>
<dbReference type="PANTHER" id="PTHR43244:SF1">
    <property type="entry name" value="5,10-METHYLENETETRAHYDROMETHANOPTERIN REDUCTASE"/>
    <property type="match status" value="1"/>
</dbReference>
<protein>
    <submittedName>
        <fullName evidence="3">LLM class F420-dependent oxidoreductase</fullName>
        <ecNumber evidence="3">1.-.-.-</ecNumber>
    </submittedName>
</protein>
<dbReference type="InterPro" id="IPR050564">
    <property type="entry name" value="F420-G6PD/mer"/>
</dbReference>
<dbReference type="Gene3D" id="3.20.20.30">
    <property type="entry name" value="Luciferase-like domain"/>
    <property type="match status" value="1"/>
</dbReference>
<dbReference type="Proteomes" id="UP001299970">
    <property type="component" value="Unassembled WGS sequence"/>
</dbReference>
<evidence type="ECO:0000313" key="4">
    <source>
        <dbReference type="Proteomes" id="UP001299970"/>
    </source>
</evidence>
<dbReference type="SUPFAM" id="SSF51679">
    <property type="entry name" value="Bacterial luciferase-like"/>
    <property type="match status" value="1"/>
</dbReference>
<dbReference type="EC" id="1.-.-.-" evidence="3"/>
<dbReference type="PANTHER" id="PTHR43244">
    <property type="match status" value="1"/>
</dbReference>
<dbReference type="RefSeq" id="WP_241042136.1">
    <property type="nucleotide sequence ID" value="NZ_BAAAJF010000048.1"/>
</dbReference>
<keyword evidence="4" id="KW-1185">Reference proteome</keyword>
<dbReference type="Pfam" id="PF00296">
    <property type="entry name" value="Bac_luciferase"/>
    <property type="match status" value="1"/>
</dbReference>
<dbReference type="GO" id="GO:0016491">
    <property type="term" value="F:oxidoreductase activity"/>
    <property type="evidence" value="ECO:0007669"/>
    <property type="project" value="UniProtKB-KW"/>
</dbReference>
<dbReference type="InterPro" id="IPR011251">
    <property type="entry name" value="Luciferase-like_dom"/>
</dbReference>
<evidence type="ECO:0000259" key="2">
    <source>
        <dbReference type="Pfam" id="PF00296"/>
    </source>
</evidence>
<organism evidence="3 4">
    <name type="scientific">Pseudonocardia alaniniphila</name>
    <dbReference type="NCBI Taxonomy" id="75291"/>
    <lineage>
        <taxon>Bacteria</taxon>
        <taxon>Bacillati</taxon>
        <taxon>Actinomycetota</taxon>
        <taxon>Actinomycetes</taxon>
        <taxon>Pseudonocardiales</taxon>
        <taxon>Pseudonocardiaceae</taxon>
        <taxon>Pseudonocardia</taxon>
    </lineage>
</organism>
<proteinExistence type="predicted"/>
<dbReference type="CDD" id="cd01097">
    <property type="entry name" value="Tetrahydromethanopterin_reductase"/>
    <property type="match status" value="1"/>
</dbReference>
<dbReference type="InterPro" id="IPR022526">
    <property type="entry name" value="F420_Rv3093c"/>
</dbReference>
<reference evidence="3 4" key="1">
    <citation type="submission" date="2022-03" db="EMBL/GenBank/DDBJ databases">
        <title>Pseudonocardia alaer sp. nov., a novel actinomycete isolated from reed forest soil.</title>
        <authorList>
            <person name="Wang L."/>
        </authorList>
    </citation>
    <scope>NUCLEOTIDE SEQUENCE [LARGE SCALE GENOMIC DNA]</scope>
    <source>
        <strain evidence="3 4">Y-16303</strain>
    </source>
</reference>
<keyword evidence="1 3" id="KW-0560">Oxidoreductase</keyword>
<evidence type="ECO:0000313" key="3">
    <source>
        <dbReference type="EMBL" id="MCH6171328.1"/>
    </source>
</evidence>
<comment type="caution">
    <text evidence="3">The sequence shown here is derived from an EMBL/GenBank/DDBJ whole genome shotgun (WGS) entry which is preliminary data.</text>
</comment>
<feature type="domain" description="Luciferase-like" evidence="2">
    <location>
        <begin position="13"/>
        <end position="296"/>
    </location>
</feature>
<evidence type="ECO:0000256" key="1">
    <source>
        <dbReference type="ARBA" id="ARBA00023002"/>
    </source>
</evidence>
<dbReference type="InterPro" id="IPR036661">
    <property type="entry name" value="Luciferase-like_sf"/>
</dbReference>
<sequence length="324" mass="35014">MTRLGLTIPLDGVPLAEQAALLNDVADAGYTDLWTGEATGADAFTPLVAAAVSHPRFRLGTAIVSAYTRSPGLIAMSAAALAEVATSEVLVGIGTSSDVIVERWHGLEFHRPYQRVRDVTTFVRRALSGERVDMESESFTIRGFRLARVPARQPKLLVAALRPGMLRLAGAISDGVILNWLSPDDMHTVLPHVLKGNADAEIVARLFVVPGEDVQAVRTTAKRMVTAYLNVPVYAEFHRWLGRADQLEPMWQAWSRGDRAAAVEAVPDALVDELFLHGSPADVRAGVQRYVDAGVTTPVLMYVMPPGDDVTRHLPAVGRAVTTP</sequence>